<evidence type="ECO:0000313" key="1">
    <source>
        <dbReference type="EMBL" id="PAP75186.1"/>
    </source>
</evidence>
<protein>
    <submittedName>
        <fullName evidence="1">Uncharacterized protein</fullName>
    </submittedName>
</protein>
<gene>
    <name evidence="1" type="ORF">BSZ37_01370</name>
</gene>
<reference evidence="1 2" key="1">
    <citation type="submission" date="2016-11" db="EMBL/GenBank/DDBJ databases">
        <title>Study of marine rhodopsin-containing bacteria.</title>
        <authorList>
            <person name="Yoshizawa S."/>
            <person name="Kumagai Y."/>
            <person name="Kogure K."/>
        </authorList>
    </citation>
    <scope>NUCLEOTIDE SEQUENCE [LARGE SCALE GENOMIC DNA]</scope>
    <source>
        <strain evidence="1 2">SAORIC-28</strain>
    </source>
</reference>
<keyword evidence="2" id="KW-1185">Reference proteome</keyword>
<evidence type="ECO:0000313" key="2">
    <source>
        <dbReference type="Proteomes" id="UP000216339"/>
    </source>
</evidence>
<dbReference type="EMBL" id="MQWD01000001">
    <property type="protein sequence ID" value="PAP75186.1"/>
    <property type="molecule type" value="Genomic_DNA"/>
</dbReference>
<organism evidence="1 2">
    <name type="scientific">Rubrivirga marina</name>
    <dbReference type="NCBI Taxonomy" id="1196024"/>
    <lineage>
        <taxon>Bacteria</taxon>
        <taxon>Pseudomonadati</taxon>
        <taxon>Rhodothermota</taxon>
        <taxon>Rhodothermia</taxon>
        <taxon>Rhodothermales</taxon>
        <taxon>Rubricoccaceae</taxon>
        <taxon>Rubrivirga</taxon>
    </lineage>
</organism>
<name>A0A271IVB3_9BACT</name>
<proteinExistence type="predicted"/>
<sequence>MDRIRVLKDLSASLRDVAARVGRLEASQQSSPFPSPSFGAGLRRVRDDLARLLVQVDALCRVGRPPEP</sequence>
<dbReference type="Proteomes" id="UP000216339">
    <property type="component" value="Unassembled WGS sequence"/>
</dbReference>
<accession>A0A271IVB3</accession>
<dbReference type="AlphaFoldDB" id="A0A271IVB3"/>
<comment type="caution">
    <text evidence="1">The sequence shown here is derived from an EMBL/GenBank/DDBJ whole genome shotgun (WGS) entry which is preliminary data.</text>
</comment>
<dbReference type="RefSeq" id="WP_095508822.1">
    <property type="nucleotide sequence ID" value="NZ_MQWD01000001.1"/>
</dbReference>